<dbReference type="PANTHER" id="PTHR11254">
    <property type="entry name" value="HECT DOMAIN UBIQUITIN-PROTEIN LIGASE"/>
    <property type="match status" value="1"/>
</dbReference>
<evidence type="ECO:0000256" key="1">
    <source>
        <dbReference type="ARBA" id="ARBA00000885"/>
    </source>
</evidence>
<evidence type="ECO:0000256" key="2">
    <source>
        <dbReference type="ARBA" id="ARBA00004906"/>
    </source>
</evidence>
<dbReference type="PANTHER" id="PTHR11254:SF440">
    <property type="entry name" value="E3 UBIQUITIN-PROTEIN LIGASE NEDD-4"/>
    <property type="match status" value="1"/>
</dbReference>
<dbReference type="EC" id="2.3.2.26" evidence="3"/>
<dbReference type="AlphaFoldDB" id="A0A5J4XA36"/>
<accession>A0A5J4XA36</accession>
<keyword evidence="4" id="KW-0808">Transferase</keyword>
<dbReference type="GO" id="GO:0061630">
    <property type="term" value="F:ubiquitin protein ligase activity"/>
    <property type="evidence" value="ECO:0007669"/>
    <property type="project" value="UniProtKB-EC"/>
</dbReference>
<keyword evidence="5 6" id="KW-0833">Ubl conjugation pathway</keyword>
<feature type="domain" description="HECT" evidence="7">
    <location>
        <begin position="4"/>
        <end position="53"/>
    </location>
</feature>
<proteinExistence type="predicted"/>
<reference evidence="8 9" key="1">
    <citation type="submission" date="2019-03" db="EMBL/GenBank/DDBJ databases">
        <title>Single cell metagenomics reveals metabolic interactions within the superorganism composed of flagellate Streblomastix strix and complex community of Bacteroidetes bacteria on its surface.</title>
        <authorList>
            <person name="Treitli S.C."/>
            <person name="Kolisko M."/>
            <person name="Husnik F."/>
            <person name="Keeling P."/>
            <person name="Hampl V."/>
        </authorList>
    </citation>
    <scope>NUCLEOTIDE SEQUENCE [LARGE SCALE GENOMIC DNA]</scope>
    <source>
        <strain evidence="8">ST1C</strain>
    </source>
</reference>
<dbReference type="EMBL" id="SNRW01000035">
    <property type="protein sequence ID" value="KAA6404034.1"/>
    <property type="molecule type" value="Genomic_DNA"/>
</dbReference>
<evidence type="ECO:0000256" key="6">
    <source>
        <dbReference type="PROSITE-ProRule" id="PRU00104"/>
    </source>
</evidence>
<comment type="caution">
    <text evidence="8">The sequence shown here is derived from an EMBL/GenBank/DDBJ whole genome shotgun (WGS) entry which is preliminary data.</text>
</comment>
<dbReference type="Proteomes" id="UP000324800">
    <property type="component" value="Unassembled WGS sequence"/>
</dbReference>
<name>A0A5J4XA36_9EUKA</name>
<evidence type="ECO:0000313" key="8">
    <source>
        <dbReference type="EMBL" id="KAA6404034.1"/>
    </source>
</evidence>
<evidence type="ECO:0000256" key="3">
    <source>
        <dbReference type="ARBA" id="ARBA00012485"/>
    </source>
</evidence>
<dbReference type="OrthoDB" id="8068875at2759"/>
<comment type="caution">
    <text evidence="6">Lacks conserved residue(s) required for the propagation of feature annotation.</text>
</comment>
<evidence type="ECO:0000256" key="5">
    <source>
        <dbReference type="ARBA" id="ARBA00022786"/>
    </source>
</evidence>
<sequence length="95" mass="10990">MKTYPEKLKLRLNVLLYDEDAVYYGGISKEWFTLILPEITNPNYVLFKGGGDSFDAIAYKQLVFIAEYDPSGLMLDLTLTITEFEQMKEIELKPK</sequence>
<comment type="catalytic activity">
    <reaction evidence="1">
        <text>S-ubiquitinyl-[E2 ubiquitin-conjugating enzyme]-L-cysteine + [acceptor protein]-L-lysine = [E2 ubiquitin-conjugating enzyme]-L-cysteine + N(6)-ubiquitinyl-[acceptor protein]-L-lysine.</text>
        <dbReference type="EC" id="2.3.2.26"/>
    </reaction>
</comment>
<dbReference type="PROSITE" id="PS50237">
    <property type="entry name" value="HECT"/>
    <property type="match status" value="1"/>
</dbReference>
<evidence type="ECO:0000259" key="7">
    <source>
        <dbReference type="PROSITE" id="PS50237"/>
    </source>
</evidence>
<dbReference type="InterPro" id="IPR035983">
    <property type="entry name" value="Hect_E3_ubiquitin_ligase"/>
</dbReference>
<dbReference type="InterPro" id="IPR050409">
    <property type="entry name" value="E3_ubiq-protein_ligase"/>
</dbReference>
<comment type="pathway">
    <text evidence="2">Protein modification; protein ubiquitination.</text>
</comment>
<evidence type="ECO:0000256" key="4">
    <source>
        <dbReference type="ARBA" id="ARBA00022679"/>
    </source>
</evidence>
<gene>
    <name evidence="8" type="ORF">EZS28_000434</name>
</gene>
<evidence type="ECO:0000313" key="9">
    <source>
        <dbReference type="Proteomes" id="UP000324800"/>
    </source>
</evidence>
<dbReference type="SUPFAM" id="SSF56204">
    <property type="entry name" value="Hect, E3 ligase catalytic domain"/>
    <property type="match status" value="1"/>
</dbReference>
<organism evidence="8 9">
    <name type="scientific">Streblomastix strix</name>
    <dbReference type="NCBI Taxonomy" id="222440"/>
    <lineage>
        <taxon>Eukaryota</taxon>
        <taxon>Metamonada</taxon>
        <taxon>Preaxostyla</taxon>
        <taxon>Oxymonadida</taxon>
        <taxon>Streblomastigidae</taxon>
        <taxon>Streblomastix</taxon>
    </lineage>
</organism>
<dbReference type="InterPro" id="IPR000569">
    <property type="entry name" value="HECT_dom"/>
</dbReference>
<dbReference type="Gene3D" id="3.90.1750.10">
    <property type="entry name" value="Hect, E3 ligase catalytic domains"/>
    <property type="match status" value="1"/>
</dbReference>
<protein>
    <recommendedName>
        <fullName evidence="3">HECT-type E3 ubiquitin transferase</fullName>
        <ecNumber evidence="3">2.3.2.26</ecNumber>
    </recommendedName>
</protein>